<feature type="region of interest" description="Disordered" evidence="1">
    <location>
        <begin position="1"/>
        <end position="169"/>
    </location>
</feature>
<organism evidence="2 3">
    <name type="scientific">Podospora didyma</name>
    <dbReference type="NCBI Taxonomy" id="330526"/>
    <lineage>
        <taxon>Eukaryota</taxon>
        <taxon>Fungi</taxon>
        <taxon>Dikarya</taxon>
        <taxon>Ascomycota</taxon>
        <taxon>Pezizomycotina</taxon>
        <taxon>Sordariomycetes</taxon>
        <taxon>Sordariomycetidae</taxon>
        <taxon>Sordariales</taxon>
        <taxon>Podosporaceae</taxon>
        <taxon>Podospora</taxon>
    </lineage>
</organism>
<feature type="compositionally biased region" description="Basic and acidic residues" evidence="1">
    <location>
        <begin position="122"/>
        <end position="139"/>
    </location>
</feature>
<evidence type="ECO:0000313" key="2">
    <source>
        <dbReference type="EMBL" id="KAK3380937.1"/>
    </source>
</evidence>
<reference evidence="2" key="1">
    <citation type="journal article" date="2023" name="Mol. Phylogenet. Evol.">
        <title>Genome-scale phylogeny and comparative genomics of the fungal order Sordariales.</title>
        <authorList>
            <person name="Hensen N."/>
            <person name="Bonometti L."/>
            <person name="Westerberg I."/>
            <person name="Brannstrom I.O."/>
            <person name="Guillou S."/>
            <person name="Cros-Aarteil S."/>
            <person name="Calhoun S."/>
            <person name="Haridas S."/>
            <person name="Kuo A."/>
            <person name="Mondo S."/>
            <person name="Pangilinan J."/>
            <person name="Riley R."/>
            <person name="LaButti K."/>
            <person name="Andreopoulos B."/>
            <person name="Lipzen A."/>
            <person name="Chen C."/>
            <person name="Yan M."/>
            <person name="Daum C."/>
            <person name="Ng V."/>
            <person name="Clum A."/>
            <person name="Steindorff A."/>
            <person name="Ohm R.A."/>
            <person name="Martin F."/>
            <person name="Silar P."/>
            <person name="Natvig D.O."/>
            <person name="Lalanne C."/>
            <person name="Gautier V."/>
            <person name="Ament-Velasquez S.L."/>
            <person name="Kruys A."/>
            <person name="Hutchinson M.I."/>
            <person name="Powell A.J."/>
            <person name="Barry K."/>
            <person name="Miller A.N."/>
            <person name="Grigoriev I.V."/>
            <person name="Debuchy R."/>
            <person name="Gladieux P."/>
            <person name="Hiltunen Thoren M."/>
            <person name="Johannesson H."/>
        </authorList>
    </citation>
    <scope>NUCLEOTIDE SEQUENCE</scope>
    <source>
        <strain evidence="2">CBS 232.78</strain>
    </source>
</reference>
<feature type="compositionally biased region" description="Basic and acidic residues" evidence="1">
    <location>
        <begin position="75"/>
        <end position="87"/>
    </location>
</feature>
<comment type="caution">
    <text evidence="2">The sequence shown here is derived from an EMBL/GenBank/DDBJ whole genome shotgun (WGS) entry which is preliminary data.</text>
</comment>
<name>A0AAE0NG82_9PEZI</name>
<evidence type="ECO:0000256" key="1">
    <source>
        <dbReference type="SAM" id="MobiDB-lite"/>
    </source>
</evidence>
<accession>A0AAE0NG82</accession>
<protein>
    <submittedName>
        <fullName evidence="2">Uncharacterized protein</fullName>
    </submittedName>
</protein>
<proteinExistence type="predicted"/>
<dbReference type="Proteomes" id="UP001285441">
    <property type="component" value="Unassembled WGS sequence"/>
</dbReference>
<dbReference type="EMBL" id="JAULSW010000005">
    <property type="protein sequence ID" value="KAK3380937.1"/>
    <property type="molecule type" value="Genomic_DNA"/>
</dbReference>
<keyword evidence="3" id="KW-1185">Reference proteome</keyword>
<reference evidence="2" key="2">
    <citation type="submission" date="2023-06" db="EMBL/GenBank/DDBJ databases">
        <authorList>
            <consortium name="Lawrence Berkeley National Laboratory"/>
            <person name="Haridas S."/>
            <person name="Hensen N."/>
            <person name="Bonometti L."/>
            <person name="Westerberg I."/>
            <person name="Brannstrom I.O."/>
            <person name="Guillou S."/>
            <person name="Cros-Aarteil S."/>
            <person name="Calhoun S."/>
            <person name="Kuo A."/>
            <person name="Mondo S."/>
            <person name="Pangilinan J."/>
            <person name="Riley R."/>
            <person name="LaButti K."/>
            <person name="Andreopoulos B."/>
            <person name="Lipzen A."/>
            <person name="Chen C."/>
            <person name="Yanf M."/>
            <person name="Daum C."/>
            <person name="Ng V."/>
            <person name="Clum A."/>
            <person name="Steindorff A."/>
            <person name="Ohm R."/>
            <person name="Martin F."/>
            <person name="Silar P."/>
            <person name="Natvig D."/>
            <person name="Lalanne C."/>
            <person name="Gautier V."/>
            <person name="Ament-velasquez S.L."/>
            <person name="Kruys A."/>
            <person name="Hutchinson M.I."/>
            <person name="Powell A.J."/>
            <person name="Barry K."/>
            <person name="Miller A.N."/>
            <person name="Grigoriev I.V."/>
            <person name="Debuchy R."/>
            <person name="Gladieux P."/>
            <person name="Thoren M.H."/>
            <person name="Johannesson H."/>
        </authorList>
    </citation>
    <scope>NUCLEOTIDE SEQUENCE</scope>
    <source>
        <strain evidence="2">CBS 232.78</strain>
    </source>
</reference>
<dbReference type="AlphaFoldDB" id="A0AAE0NG82"/>
<feature type="compositionally biased region" description="Polar residues" evidence="1">
    <location>
        <begin position="38"/>
        <end position="51"/>
    </location>
</feature>
<evidence type="ECO:0000313" key="3">
    <source>
        <dbReference type="Proteomes" id="UP001285441"/>
    </source>
</evidence>
<feature type="compositionally biased region" description="Basic residues" evidence="1">
    <location>
        <begin position="64"/>
        <end position="73"/>
    </location>
</feature>
<gene>
    <name evidence="2" type="ORF">B0H63DRAFT_194648</name>
</gene>
<sequence length="554" mass="61054">MVRMAPSGVHKRKKSAPRGRPASSSSITDCGWDGDSLSAESTPRANGTSSLEPAMRSPNIPKATSHRASRGTKRAATDEGLREEPRFPHKRSRVSVPLAKAVCNGKENDVSQALTPSPTPGPDHKAEPEAEPRQDEVRPTDLQPESATKPASGPEPVPAAESTREPLKPANTLKHIITSLHDFPTGEIAYGGPLHQHYVPEITVGNEYTTFYPSSITDKQLDEIKAFAKARRIEEVGSSWLKLPKSPTWAIKAPFLKIHDSKWDSILKDLLGRVAAYLGLGEKTELAPRLHGLHIWESESLWRSFVSQKRSPTRVANLLIILNRKYKQGGISVGYGSSDLFFDPADSEFNQYFIAAHEGVEYDPLPVEGIRLGLSYELHIPELNRKVPYIRQLTQAVDDATDKLRSLVQSWVGAIENGEIENYPLIHVLDGDYESSGGLGMTVLSADDRARAAALQNIKIMPFGKYKLKTYIVSLTASAKLYSHKGRVVKYAISRGTNLAGRAMPTLIKDTIIKDQNVIEPEKFANGVEMKKGELRVMTTTRTCMMLVLEPIDA</sequence>